<evidence type="ECO:0000313" key="2">
    <source>
        <dbReference type="EMBL" id="GMM48144.1"/>
    </source>
</evidence>
<dbReference type="Proteomes" id="UP001378960">
    <property type="component" value="Unassembled WGS sequence"/>
</dbReference>
<evidence type="ECO:0000256" key="1">
    <source>
        <dbReference type="SAM" id="MobiDB-lite"/>
    </source>
</evidence>
<dbReference type="SUPFAM" id="SSF54928">
    <property type="entry name" value="RNA-binding domain, RBD"/>
    <property type="match status" value="1"/>
</dbReference>
<proteinExistence type="predicted"/>
<feature type="region of interest" description="Disordered" evidence="1">
    <location>
        <begin position="326"/>
        <end position="349"/>
    </location>
</feature>
<gene>
    <name evidence="2" type="ORF">DAPK24_047420</name>
</gene>
<accession>A0AAV5R9A0</accession>
<keyword evidence="3" id="KW-1185">Reference proteome</keyword>
<organism evidence="2 3">
    <name type="scientific">Pichia kluyveri</name>
    <name type="common">Yeast</name>
    <dbReference type="NCBI Taxonomy" id="36015"/>
    <lineage>
        <taxon>Eukaryota</taxon>
        <taxon>Fungi</taxon>
        <taxon>Dikarya</taxon>
        <taxon>Ascomycota</taxon>
        <taxon>Saccharomycotina</taxon>
        <taxon>Pichiomycetes</taxon>
        <taxon>Pichiales</taxon>
        <taxon>Pichiaceae</taxon>
        <taxon>Pichia</taxon>
    </lineage>
</organism>
<sequence length="528" mass="62279">MVEEEKRRKVRIHVGGLSKDLVRDIADLETRFGKVGKIVDSFEVHEKPVLEYHFAYITMQISKSEYIKLKKLWDGVRFKGSKLTIAKAKEDYKSAWEKDSRRQDKKILQRKQRQHFADERLERIANKNMNPFQAALVVKGRMRKTPRKTDLKNLTIRVKINGRLKVIKCKKNKLWGVDKNKNIKDFTYRFVAGEWRDGNDHVIERFTGKVLVFDNNGVHVDDEPIEKTEVDEEINEEHNKTNQLLNQMLSKYDFSKPIEINEDEDDNKDSKDDKGFDYELQHIENEKSDDEMEIEYNVPETNCLHPSRQSIIEEYQKHAKVVTFDDEEDDDEFYKNIKPQNTNEEEASDELKQINDISVTDDIQEAPQDNEIIIDEPQQELENNDQTGGDEEAEEEEFIPTFGSFNTNDADASKNTTEKLRDLLSSTTPTKLSLLDDEKMEEEEEEDTNVILPVRKTKNIGLFFSHFNSPFLIAQAQINKFREVRVNEELEYDDWFWKNRGELNREFRRLRRDVLRRTKKKSKSDALI</sequence>
<dbReference type="GO" id="GO:0003676">
    <property type="term" value="F:nucleic acid binding"/>
    <property type="evidence" value="ECO:0007669"/>
    <property type="project" value="InterPro"/>
</dbReference>
<feature type="region of interest" description="Disordered" evidence="1">
    <location>
        <begin position="371"/>
        <end position="396"/>
    </location>
</feature>
<dbReference type="InterPro" id="IPR035979">
    <property type="entry name" value="RBD_domain_sf"/>
</dbReference>
<dbReference type="AlphaFoldDB" id="A0AAV5R9A0"/>
<dbReference type="InterPro" id="IPR012677">
    <property type="entry name" value="Nucleotide-bd_a/b_plait_sf"/>
</dbReference>
<protein>
    <submittedName>
        <fullName evidence="2">Nop8 protein</fullName>
    </submittedName>
</protein>
<dbReference type="EMBL" id="BTGB01000009">
    <property type="protein sequence ID" value="GMM48144.1"/>
    <property type="molecule type" value="Genomic_DNA"/>
</dbReference>
<evidence type="ECO:0000313" key="3">
    <source>
        <dbReference type="Proteomes" id="UP001378960"/>
    </source>
</evidence>
<feature type="compositionally biased region" description="Acidic residues" evidence="1">
    <location>
        <begin position="372"/>
        <end position="396"/>
    </location>
</feature>
<dbReference type="Gene3D" id="3.30.70.330">
    <property type="match status" value="1"/>
</dbReference>
<reference evidence="2 3" key="1">
    <citation type="journal article" date="2023" name="Elife">
        <title>Identification of key yeast species and microbe-microbe interactions impacting larval growth of Drosophila in the wild.</title>
        <authorList>
            <person name="Mure A."/>
            <person name="Sugiura Y."/>
            <person name="Maeda R."/>
            <person name="Honda K."/>
            <person name="Sakurai N."/>
            <person name="Takahashi Y."/>
            <person name="Watada M."/>
            <person name="Katoh T."/>
            <person name="Gotoh A."/>
            <person name="Gotoh Y."/>
            <person name="Taniguchi I."/>
            <person name="Nakamura K."/>
            <person name="Hayashi T."/>
            <person name="Katayama T."/>
            <person name="Uemura T."/>
            <person name="Hattori Y."/>
        </authorList>
    </citation>
    <scope>NUCLEOTIDE SEQUENCE [LARGE SCALE GENOMIC DNA]</scope>
    <source>
        <strain evidence="2 3">PK-24</strain>
    </source>
</reference>
<comment type="caution">
    <text evidence="2">The sequence shown here is derived from an EMBL/GenBank/DDBJ whole genome shotgun (WGS) entry which is preliminary data.</text>
</comment>
<name>A0AAV5R9A0_PICKL</name>